<keyword evidence="1" id="KW-0378">Hydrolase</keyword>
<organism evidence="1 2">
    <name type="scientific">Otariodibacter oris</name>
    <dbReference type="NCBI Taxonomy" id="1032623"/>
    <lineage>
        <taxon>Bacteria</taxon>
        <taxon>Pseudomonadati</taxon>
        <taxon>Pseudomonadota</taxon>
        <taxon>Gammaproteobacteria</taxon>
        <taxon>Pasteurellales</taxon>
        <taxon>Pasteurellaceae</taxon>
        <taxon>Otariodibacter</taxon>
    </lineage>
</organism>
<dbReference type="OrthoDB" id="148966at2"/>
<proteinExistence type="predicted"/>
<dbReference type="SFLD" id="SFLDG01129">
    <property type="entry name" value="C1.5:_HAD__Beta-PGM__Phosphata"/>
    <property type="match status" value="1"/>
</dbReference>
<dbReference type="InterPro" id="IPR023214">
    <property type="entry name" value="HAD_sf"/>
</dbReference>
<dbReference type="SFLD" id="SFLDG01135">
    <property type="entry name" value="C1.5.6:_HAD__Beta-PGM__Phospha"/>
    <property type="match status" value="1"/>
</dbReference>
<dbReference type="Proteomes" id="UP000280099">
    <property type="component" value="Unassembled WGS sequence"/>
</dbReference>
<gene>
    <name evidence="1" type="ORF">DES31_0407</name>
</gene>
<dbReference type="CDD" id="cd04305">
    <property type="entry name" value="HAD_Neu5Ac-Pase_like"/>
    <property type="match status" value="1"/>
</dbReference>
<dbReference type="PANTHER" id="PTHR47478:SF1">
    <property type="entry name" value="PYRIMIDINE 5'-NUCLEOTIDASE YJJG"/>
    <property type="match status" value="1"/>
</dbReference>
<dbReference type="Pfam" id="PF00702">
    <property type="entry name" value="Hydrolase"/>
    <property type="match status" value="1"/>
</dbReference>
<dbReference type="NCBIfam" id="NF006976">
    <property type="entry name" value="PRK09449.1"/>
    <property type="match status" value="1"/>
</dbReference>
<dbReference type="SUPFAM" id="SSF56784">
    <property type="entry name" value="HAD-like"/>
    <property type="match status" value="1"/>
</dbReference>
<dbReference type="AlphaFoldDB" id="A0A420XIM2"/>
<dbReference type="EMBL" id="RBJC01000004">
    <property type="protein sequence ID" value="RKR77086.1"/>
    <property type="molecule type" value="Genomic_DNA"/>
</dbReference>
<evidence type="ECO:0000313" key="1">
    <source>
        <dbReference type="EMBL" id="RKR77086.1"/>
    </source>
</evidence>
<dbReference type="GO" id="GO:0008253">
    <property type="term" value="F:5'-nucleotidase activity"/>
    <property type="evidence" value="ECO:0007669"/>
    <property type="project" value="InterPro"/>
</dbReference>
<dbReference type="PRINTS" id="PR00413">
    <property type="entry name" value="HADHALOGNASE"/>
</dbReference>
<dbReference type="InterPro" id="IPR023198">
    <property type="entry name" value="PGP-like_dom2"/>
</dbReference>
<reference evidence="1 2" key="1">
    <citation type="submission" date="2018-10" db="EMBL/GenBank/DDBJ databases">
        <title>Genomic Encyclopedia of Type Strains, Phase IV (KMG-IV): sequencing the most valuable type-strain genomes for metagenomic binning, comparative biology and taxonomic classification.</title>
        <authorList>
            <person name="Goeker M."/>
        </authorList>
    </citation>
    <scope>NUCLEOTIDE SEQUENCE [LARGE SCALE GENOMIC DNA]</scope>
    <source>
        <strain evidence="1 2">DSM 23800</strain>
    </source>
</reference>
<protein>
    <submittedName>
        <fullName evidence="1">Putative hydrolase of the HAD superfamily</fullName>
    </submittedName>
</protein>
<dbReference type="NCBIfam" id="TIGR02254">
    <property type="entry name" value="YjjG_YfnB"/>
    <property type="match status" value="1"/>
</dbReference>
<accession>A0A420XIM2</accession>
<dbReference type="NCBIfam" id="TIGR01549">
    <property type="entry name" value="HAD-SF-IA-v1"/>
    <property type="match status" value="1"/>
</dbReference>
<name>A0A420XIM2_9PAST</name>
<dbReference type="InterPro" id="IPR052550">
    <property type="entry name" value="Pyrimidine_5'-ntase_YjjG"/>
</dbReference>
<dbReference type="InterPro" id="IPR036412">
    <property type="entry name" value="HAD-like_sf"/>
</dbReference>
<dbReference type="RefSeq" id="WP_121121477.1">
    <property type="nucleotide sequence ID" value="NZ_CP016604.1"/>
</dbReference>
<dbReference type="Gene3D" id="3.40.50.1000">
    <property type="entry name" value="HAD superfamily/HAD-like"/>
    <property type="match status" value="1"/>
</dbReference>
<dbReference type="PANTHER" id="PTHR47478">
    <property type="match status" value="1"/>
</dbReference>
<dbReference type="Gene3D" id="1.10.150.240">
    <property type="entry name" value="Putative phosphatase, domain 2"/>
    <property type="match status" value="1"/>
</dbReference>
<comment type="caution">
    <text evidence="1">The sequence shown here is derived from an EMBL/GenBank/DDBJ whole genome shotgun (WGS) entry which is preliminary data.</text>
</comment>
<sequence>MKYQWILFDADETLFSFNSFLGLKSMLLKYNIDFTPEDYAEFQAINKPLWVAYQNNEIEAKDIQRIRFEKLSKQTGIEPLILNSQLMEEMALLSHPLDGVKSTLDKLYGRVKMGIITNGFNALQQKRLMNTKMDKYFDLVVVSEMVGEAKPSPKIFEFAFSQMGDVEKERVLMVGDTLASDVQGGINVGIDTCWFNHAEENNNTAIIPTHEIKLFSDLIKIISG</sequence>
<dbReference type="InterPro" id="IPR006439">
    <property type="entry name" value="HAD-SF_hydro_IA"/>
</dbReference>
<keyword evidence="2" id="KW-1185">Reference proteome</keyword>
<evidence type="ECO:0000313" key="2">
    <source>
        <dbReference type="Proteomes" id="UP000280099"/>
    </source>
</evidence>
<dbReference type="InterPro" id="IPR011951">
    <property type="entry name" value="HAD-SF_hydro_IA_YjjG/PynA"/>
</dbReference>
<dbReference type="SFLD" id="SFLDS00003">
    <property type="entry name" value="Haloacid_Dehalogenase"/>
    <property type="match status" value="1"/>
</dbReference>